<evidence type="ECO:0000259" key="1">
    <source>
        <dbReference type="Pfam" id="PF13538"/>
    </source>
</evidence>
<evidence type="ECO:0000313" key="2">
    <source>
        <dbReference type="EMBL" id="MBC3798083.1"/>
    </source>
</evidence>
<dbReference type="Proteomes" id="UP000653358">
    <property type="component" value="Unassembled WGS sequence"/>
</dbReference>
<name>A0ABR6WNK9_9FIRM</name>
<gene>
    <name evidence="2" type="ORF">GH807_13635</name>
</gene>
<dbReference type="Pfam" id="PF13538">
    <property type="entry name" value="UvrD_C_2"/>
    <property type="match status" value="1"/>
</dbReference>
<feature type="domain" description="UvrD-like helicase C-terminal" evidence="1">
    <location>
        <begin position="30"/>
        <end position="78"/>
    </location>
</feature>
<dbReference type="Gene3D" id="3.40.50.300">
    <property type="entry name" value="P-loop containing nucleotide triphosphate hydrolases"/>
    <property type="match status" value="1"/>
</dbReference>
<proteinExistence type="predicted"/>
<dbReference type="EMBL" id="WJBB01000020">
    <property type="protein sequence ID" value="MBC3798083.1"/>
    <property type="molecule type" value="Genomic_DNA"/>
</dbReference>
<organism evidence="2 3">
    <name type="scientific">Acetobacterium tundrae</name>
    <dbReference type="NCBI Taxonomy" id="132932"/>
    <lineage>
        <taxon>Bacteria</taxon>
        <taxon>Bacillati</taxon>
        <taxon>Bacillota</taxon>
        <taxon>Clostridia</taxon>
        <taxon>Eubacteriales</taxon>
        <taxon>Eubacteriaceae</taxon>
        <taxon>Acetobacterium</taxon>
    </lineage>
</organism>
<dbReference type="InterPro" id="IPR027785">
    <property type="entry name" value="UvrD-like_helicase_C"/>
</dbReference>
<evidence type="ECO:0000313" key="3">
    <source>
        <dbReference type="Proteomes" id="UP000653358"/>
    </source>
</evidence>
<comment type="caution">
    <text evidence="2">The sequence shown here is derived from an EMBL/GenBank/DDBJ whole genome shotgun (WGS) entry which is preliminary data.</text>
</comment>
<keyword evidence="3" id="KW-1185">Reference proteome</keyword>
<dbReference type="SUPFAM" id="SSF52540">
    <property type="entry name" value="P-loop containing nucleoside triphosphate hydrolases"/>
    <property type="match status" value="1"/>
</dbReference>
<accession>A0ABR6WNK9</accession>
<sequence>MKETIAEARVQLAGVVNLIWQDTVAAIEGVSILSVYLSKGLEFDAVFICDTSQANYRSEADKRLHYISCTRAQHRLVLFYEGKPSPCLRD</sequence>
<protein>
    <recommendedName>
        <fullName evidence="1">UvrD-like helicase C-terminal domain-containing protein</fullName>
    </recommendedName>
</protein>
<reference evidence="2 3" key="1">
    <citation type="journal article" date="2020" name="mSystems">
        <title>Defining Genomic and Predicted Metabolic Features of the Acetobacterium Genus.</title>
        <authorList>
            <person name="Ross D.E."/>
            <person name="Marshall C.W."/>
            <person name="Gulliver D."/>
            <person name="May H.D."/>
            <person name="Norman R.S."/>
        </authorList>
    </citation>
    <scope>NUCLEOTIDE SEQUENCE [LARGE SCALE GENOMIC DNA]</scope>
    <source>
        <strain evidence="2 3">DSM 9173</strain>
    </source>
</reference>
<dbReference type="InterPro" id="IPR027417">
    <property type="entry name" value="P-loop_NTPase"/>
</dbReference>